<keyword evidence="1" id="KW-0238">DNA-binding</keyword>
<dbReference type="CDD" id="cd03768">
    <property type="entry name" value="SR_ResInv"/>
    <property type="match status" value="1"/>
</dbReference>
<dbReference type="SMART" id="SM00857">
    <property type="entry name" value="Resolvase"/>
    <property type="match status" value="1"/>
</dbReference>
<dbReference type="Pfam" id="PF00239">
    <property type="entry name" value="Resolvase"/>
    <property type="match status" value="1"/>
</dbReference>
<dbReference type="Pfam" id="PF02796">
    <property type="entry name" value="HTH_7"/>
    <property type="match status" value="1"/>
</dbReference>
<sequence length="199" mass="21342">MNRIAYYRVSTADQSTEAQRHAMGGDFSMEFQDEGVSGAIPAAERPGFAAMLSAIKAMKKKPELCVYAVDRLGRDSIDVQTTVRDLRAAGVRVNIHGLGVIEGDTGELLLTLLAQFAQMERNRIRARADAGREAARESLARTGLTHRGKVSLGRPVKGDAQEVAAWRLANGASIAATAEQWGLSLATVKRYCVSGAALV</sequence>
<dbReference type="PANTHER" id="PTHR30461">
    <property type="entry name" value="DNA-INVERTASE FROM LAMBDOID PROPHAGE"/>
    <property type="match status" value="1"/>
</dbReference>
<evidence type="ECO:0000313" key="5">
    <source>
        <dbReference type="Proteomes" id="UP001367030"/>
    </source>
</evidence>
<dbReference type="EMBL" id="JBBKZS010000008">
    <property type="protein sequence ID" value="MEJ8856966.1"/>
    <property type="molecule type" value="Genomic_DNA"/>
</dbReference>
<gene>
    <name evidence="4" type="ORF">WKW79_20490</name>
</gene>
<reference evidence="4 5" key="1">
    <citation type="submission" date="2024-03" db="EMBL/GenBank/DDBJ databases">
        <title>Novel species of the genus Variovorax.</title>
        <authorList>
            <person name="Liu Q."/>
            <person name="Xin Y.-H."/>
        </authorList>
    </citation>
    <scope>NUCLEOTIDE SEQUENCE [LARGE SCALE GENOMIC DNA]</scope>
    <source>
        <strain evidence="4 5">KACC 18901</strain>
    </source>
</reference>
<comment type="caution">
    <text evidence="4">The sequence shown here is derived from an EMBL/GenBank/DDBJ whole genome shotgun (WGS) entry which is preliminary data.</text>
</comment>
<dbReference type="InterPro" id="IPR006120">
    <property type="entry name" value="Resolvase_HTH_dom"/>
</dbReference>
<dbReference type="SUPFAM" id="SSF53041">
    <property type="entry name" value="Resolvase-like"/>
    <property type="match status" value="1"/>
</dbReference>
<dbReference type="Gene3D" id="3.40.50.1390">
    <property type="entry name" value="Resolvase, N-terminal catalytic domain"/>
    <property type="match status" value="1"/>
</dbReference>
<evidence type="ECO:0000313" key="4">
    <source>
        <dbReference type="EMBL" id="MEJ8856966.1"/>
    </source>
</evidence>
<dbReference type="InterPro" id="IPR050639">
    <property type="entry name" value="SSR_resolvase"/>
</dbReference>
<evidence type="ECO:0000256" key="1">
    <source>
        <dbReference type="ARBA" id="ARBA00023125"/>
    </source>
</evidence>
<dbReference type="PANTHER" id="PTHR30461:SF2">
    <property type="entry name" value="SERINE RECOMBINASE PINE-RELATED"/>
    <property type="match status" value="1"/>
</dbReference>
<keyword evidence="5" id="KW-1185">Reference proteome</keyword>
<accession>A0ABU8XB69</accession>
<protein>
    <submittedName>
        <fullName evidence="4">Recombinase family protein</fullName>
    </submittedName>
</protein>
<dbReference type="Proteomes" id="UP001367030">
    <property type="component" value="Unassembled WGS sequence"/>
</dbReference>
<organism evidence="4 5">
    <name type="scientific">Variovorax robiniae</name>
    <dbReference type="NCBI Taxonomy" id="1836199"/>
    <lineage>
        <taxon>Bacteria</taxon>
        <taxon>Pseudomonadati</taxon>
        <taxon>Pseudomonadota</taxon>
        <taxon>Betaproteobacteria</taxon>
        <taxon>Burkholderiales</taxon>
        <taxon>Comamonadaceae</taxon>
        <taxon>Variovorax</taxon>
    </lineage>
</organism>
<keyword evidence="2" id="KW-0233">DNA recombination</keyword>
<evidence type="ECO:0000256" key="2">
    <source>
        <dbReference type="ARBA" id="ARBA00023172"/>
    </source>
</evidence>
<dbReference type="InterPro" id="IPR036162">
    <property type="entry name" value="Resolvase-like_N_sf"/>
</dbReference>
<dbReference type="RefSeq" id="WP_340337035.1">
    <property type="nucleotide sequence ID" value="NZ_JBBKZS010000008.1"/>
</dbReference>
<dbReference type="InterPro" id="IPR006119">
    <property type="entry name" value="Resolv_N"/>
</dbReference>
<evidence type="ECO:0000259" key="3">
    <source>
        <dbReference type="PROSITE" id="PS51736"/>
    </source>
</evidence>
<feature type="domain" description="Resolvase/invertase-type recombinase catalytic" evidence="3">
    <location>
        <begin position="2"/>
        <end position="139"/>
    </location>
</feature>
<name>A0ABU8XB69_9BURK</name>
<proteinExistence type="predicted"/>
<dbReference type="PROSITE" id="PS51736">
    <property type="entry name" value="RECOMBINASES_3"/>
    <property type="match status" value="1"/>
</dbReference>